<dbReference type="Proteomes" id="UP000235388">
    <property type="component" value="Unassembled WGS sequence"/>
</dbReference>
<evidence type="ECO:0000313" key="3">
    <source>
        <dbReference type="Proteomes" id="UP000235388"/>
    </source>
</evidence>
<proteinExistence type="predicted"/>
<gene>
    <name evidence="2" type="ORF">PCANC_07588</name>
</gene>
<feature type="compositionally biased region" description="Acidic residues" evidence="1">
    <location>
        <begin position="206"/>
        <end position="221"/>
    </location>
</feature>
<feature type="region of interest" description="Disordered" evidence="1">
    <location>
        <begin position="54"/>
        <end position="134"/>
    </location>
</feature>
<name>A0A2N5VKA9_9BASI</name>
<dbReference type="AlphaFoldDB" id="A0A2N5VKA9"/>
<keyword evidence="3" id="KW-1185">Reference proteome</keyword>
<comment type="caution">
    <text evidence="2">The sequence shown here is derived from an EMBL/GenBank/DDBJ whole genome shotgun (WGS) entry which is preliminary data.</text>
</comment>
<sequence>MNTSNQQRPTGRETRVIVGFEGRFDTLPAPIPVPGMSASTRFTNNVAQQHFNRGFGSFIKSNRRNRAETDTAGTKESSTQPEPTLTCASATSRKLSIQLECEESREEPPEPSSIQNDQNQRPATPADFNPLPKKPVMAFCSTDGGPAFVVWGANSDPSKRPAWQRTWSQIEQEQFAFIPEASSGASSGASSEAFSPWPSRPNSAEISEEPPFMDEEWLEEGSDQKDNTPAPEH</sequence>
<feature type="compositionally biased region" description="Low complexity" evidence="1">
    <location>
        <begin position="180"/>
        <end position="193"/>
    </location>
</feature>
<organism evidence="2 3">
    <name type="scientific">Puccinia coronata f. sp. avenae</name>
    <dbReference type="NCBI Taxonomy" id="200324"/>
    <lineage>
        <taxon>Eukaryota</taxon>
        <taxon>Fungi</taxon>
        <taxon>Dikarya</taxon>
        <taxon>Basidiomycota</taxon>
        <taxon>Pucciniomycotina</taxon>
        <taxon>Pucciniomycetes</taxon>
        <taxon>Pucciniales</taxon>
        <taxon>Pucciniaceae</taxon>
        <taxon>Puccinia</taxon>
    </lineage>
</organism>
<accession>A0A2N5VKA9</accession>
<protein>
    <submittedName>
        <fullName evidence="2">Uncharacterized protein</fullName>
    </submittedName>
</protein>
<evidence type="ECO:0000313" key="2">
    <source>
        <dbReference type="EMBL" id="PLW50419.1"/>
    </source>
</evidence>
<feature type="compositionally biased region" description="Polar residues" evidence="1">
    <location>
        <begin position="71"/>
        <end position="95"/>
    </location>
</feature>
<reference evidence="2 3" key="1">
    <citation type="submission" date="2017-11" db="EMBL/GenBank/DDBJ databases">
        <title>De novo assembly and phasing of dikaryotic genomes from two isolates of Puccinia coronata f. sp. avenae, the causal agent of oat crown rust.</title>
        <authorList>
            <person name="Miller M.E."/>
            <person name="Zhang Y."/>
            <person name="Omidvar V."/>
            <person name="Sperschneider J."/>
            <person name="Schwessinger B."/>
            <person name="Raley C."/>
            <person name="Palmer J.M."/>
            <person name="Garnica D."/>
            <person name="Upadhyaya N."/>
            <person name="Rathjen J."/>
            <person name="Taylor J.M."/>
            <person name="Park R.F."/>
            <person name="Dodds P.N."/>
            <person name="Hirsch C.D."/>
            <person name="Kianian S.F."/>
            <person name="Figueroa M."/>
        </authorList>
    </citation>
    <scope>NUCLEOTIDE SEQUENCE [LARGE SCALE GENOMIC DNA]</scope>
    <source>
        <strain evidence="2">12NC29</strain>
    </source>
</reference>
<dbReference type="EMBL" id="PGCJ01000090">
    <property type="protein sequence ID" value="PLW50419.1"/>
    <property type="molecule type" value="Genomic_DNA"/>
</dbReference>
<feature type="region of interest" description="Disordered" evidence="1">
    <location>
        <begin position="180"/>
        <end position="233"/>
    </location>
</feature>
<evidence type="ECO:0000256" key="1">
    <source>
        <dbReference type="SAM" id="MobiDB-lite"/>
    </source>
</evidence>
<feature type="compositionally biased region" description="Basic and acidic residues" evidence="1">
    <location>
        <begin position="222"/>
        <end position="233"/>
    </location>
</feature>